<sequence>MKTHKEFIGTRVEIPVHYDLWMRGARFGTVTGFRYGKDGISDSLLVKMDHPQVKRRLRVWKQDWPFLKIC</sequence>
<protein>
    <submittedName>
        <fullName evidence="1">Uncharacterized protein</fullName>
    </submittedName>
</protein>
<dbReference type="Proteomes" id="UP000515820">
    <property type="component" value="Segment"/>
</dbReference>
<organism evidence="1 2">
    <name type="scientific">Sphingomonas phage vB_StuS_MMDA13</name>
    <dbReference type="NCBI Taxonomy" id="2686378"/>
    <lineage>
        <taxon>Viruses</taxon>
        <taxon>Duplodnaviria</taxon>
        <taxon>Heunggongvirae</taxon>
        <taxon>Uroviricota</taxon>
        <taxon>Caudoviricetes</taxon>
        <taxon>Queuovirinae</taxon>
        <taxon>Torvergatavirus</taxon>
        <taxon>Torvergatavirus MMDA13</taxon>
    </lineage>
</organism>
<evidence type="ECO:0000313" key="1">
    <source>
        <dbReference type="EMBL" id="QHB80491.1"/>
    </source>
</evidence>
<reference evidence="1 2" key="1">
    <citation type="journal article" date="2020" name="Viruses">
        <title>Characterization of vB_StuS_MMDA13, a Newly Discovered Bacteriophage Infecting the Agar-Degrading Species Sphingomonas turrisvirgatae.</title>
        <authorList>
            <person name="Marmo P."/>
            <person name="Thaller M.C."/>
            <person name="Di Lallo G."/>
            <person name="Henrici De Angelis L."/>
            <person name="Poerio N."/>
            <person name="De Santis F."/>
            <person name="Fraziano M."/>
            <person name="Migliore L."/>
            <person name="D'Andrea M.M."/>
        </authorList>
    </citation>
    <scope>NUCLEOTIDE SEQUENCE [LARGE SCALE GENOMIC DNA]</scope>
</reference>
<gene>
    <name evidence="1" type="ORF">MMDA13_gp58</name>
</gene>
<name>A0A7G3PM52_9CAUD</name>
<keyword evidence="2" id="KW-1185">Reference proteome</keyword>
<dbReference type="EMBL" id="MN820898">
    <property type="protein sequence ID" value="QHB80491.1"/>
    <property type="molecule type" value="Genomic_DNA"/>
</dbReference>
<evidence type="ECO:0000313" key="2">
    <source>
        <dbReference type="Proteomes" id="UP000515820"/>
    </source>
</evidence>
<accession>A0A7G3PM52</accession>
<proteinExistence type="predicted"/>